<evidence type="ECO:0000256" key="1">
    <source>
        <dbReference type="SAM" id="MobiDB-lite"/>
    </source>
</evidence>
<dbReference type="RefSeq" id="XP_013231213.1">
    <property type="nucleotide sequence ID" value="XM_013375759.1"/>
</dbReference>
<dbReference type="OMA" id="SFARFHK"/>
<feature type="compositionally biased region" description="Low complexity" evidence="1">
    <location>
        <begin position="1"/>
        <end position="21"/>
    </location>
</feature>
<dbReference type="VEuPathDB" id="ToxoDB:ETH_00019495"/>
<evidence type="ECO:0000313" key="3">
    <source>
        <dbReference type="Proteomes" id="UP000030747"/>
    </source>
</evidence>
<keyword evidence="3" id="KW-1185">Reference proteome</keyword>
<organism evidence="2 3">
    <name type="scientific">Eimeria tenella</name>
    <name type="common">Coccidian parasite</name>
    <dbReference type="NCBI Taxonomy" id="5802"/>
    <lineage>
        <taxon>Eukaryota</taxon>
        <taxon>Sar</taxon>
        <taxon>Alveolata</taxon>
        <taxon>Apicomplexa</taxon>
        <taxon>Conoidasida</taxon>
        <taxon>Coccidia</taxon>
        <taxon>Eucoccidiorida</taxon>
        <taxon>Eimeriorina</taxon>
        <taxon>Eimeriidae</taxon>
        <taxon>Eimeria</taxon>
    </lineage>
</organism>
<reference evidence="2" key="1">
    <citation type="submission" date="2013-10" db="EMBL/GenBank/DDBJ databases">
        <title>Genomic analysis of the causative agents of coccidiosis in chickens.</title>
        <authorList>
            <person name="Reid A.J."/>
            <person name="Blake D."/>
            <person name="Billington K."/>
            <person name="Browne H."/>
            <person name="Dunn M."/>
            <person name="Hung S."/>
            <person name="Kawahara F."/>
            <person name="Miranda-Saavedra D."/>
            <person name="Mourier T."/>
            <person name="Nagra H."/>
            <person name="Otto T.D."/>
            <person name="Rawlings N."/>
            <person name="Sanchez A."/>
            <person name="Sanders M."/>
            <person name="Subramaniam C."/>
            <person name="Tay Y."/>
            <person name="Dear P."/>
            <person name="Doerig C."/>
            <person name="Gruber A."/>
            <person name="Parkinson J."/>
            <person name="Shirley M."/>
            <person name="Wan K.L."/>
            <person name="Berriman M."/>
            <person name="Tomley F."/>
            <person name="Pain A."/>
        </authorList>
    </citation>
    <scope>NUCLEOTIDE SEQUENCE [LARGE SCALE GENOMIC DNA]</scope>
    <source>
        <strain evidence="2">Houghton</strain>
    </source>
</reference>
<feature type="compositionally biased region" description="Basic and acidic residues" evidence="1">
    <location>
        <begin position="73"/>
        <end position="83"/>
    </location>
</feature>
<dbReference type="Proteomes" id="UP000030747">
    <property type="component" value="Unassembled WGS sequence"/>
</dbReference>
<dbReference type="VEuPathDB" id="ToxoDB:ETH2_1224700"/>
<proteinExistence type="predicted"/>
<evidence type="ECO:0000313" key="2">
    <source>
        <dbReference type="EMBL" id="CDJ40463.1"/>
    </source>
</evidence>
<feature type="region of interest" description="Disordered" evidence="1">
    <location>
        <begin position="1"/>
        <end position="83"/>
    </location>
</feature>
<dbReference type="AlphaFoldDB" id="U6KU79"/>
<sequence>MFSGDSESSSESEAAAELLESVLGLGDSQKESMVHGSSDSGDHVSCGTPRTSIHEGSSKKEKKRKTAQCTSPRHTDREGYLHPEPHEGLKLELKGLPLQIGPPSSLSKHPEDIVRLQPHQRLLRLCIDGDPDADPAELLSVYLASLGSNPLQASTVLQDRYVQVGGMWYLVQRDASRGEILLGPTPSDIQLLTAERHLGQLRFSRCEEPENHLAEKAEEEEDTTWEARPSFARFHKIEQYGTNVKPKKPKSRRARG</sequence>
<dbReference type="GeneID" id="25253028"/>
<accession>U6KU79</accession>
<gene>
    <name evidence="2" type="ORF">ETH_00019495</name>
</gene>
<dbReference type="EMBL" id="HG675163">
    <property type="protein sequence ID" value="CDJ40463.1"/>
    <property type="molecule type" value="Genomic_DNA"/>
</dbReference>
<dbReference type="OrthoDB" id="348649at2759"/>
<name>U6KU79_EIMTE</name>
<reference evidence="2" key="2">
    <citation type="submission" date="2013-10" db="EMBL/GenBank/DDBJ databases">
        <authorList>
            <person name="Aslett M."/>
        </authorList>
    </citation>
    <scope>NUCLEOTIDE SEQUENCE [LARGE SCALE GENOMIC DNA]</scope>
    <source>
        <strain evidence="2">Houghton</strain>
    </source>
</reference>
<protein>
    <submittedName>
        <fullName evidence="2">Uncharacterized protein</fullName>
    </submittedName>
</protein>